<dbReference type="InterPro" id="IPR036102">
    <property type="entry name" value="OsmC/Ohrsf"/>
</dbReference>
<dbReference type="Gene3D" id="3.30.300.20">
    <property type="match status" value="1"/>
</dbReference>
<dbReference type="InterPro" id="IPR015946">
    <property type="entry name" value="KH_dom-like_a/b"/>
</dbReference>
<dbReference type="AlphaFoldDB" id="A0A7C4PID5"/>
<comment type="caution">
    <text evidence="1">The sequence shown here is derived from an EMBL/GenBank/DDBJ whole genome shotgun (WGS) entry which is preliminary data.</text>
</comment>
<proteinExistence type="predicted"/>
<gene>
    <name evidence="1" type="ORF">ENT37_04275</name>
</gene>
<protein>
    <submittedName>
        <fullName evidence="1">OsmC family peroxiredoxin</fullName>
    </submittedName>
</protein>
<dbReference type="PANTHER" id="PTHR35368:SF1">
    <property type="entry name" value="HYDROPEROXIDE REDUCTASE"/>
    <property type="match status" value="1"/>
</dbReference>
<dbReference type="SUPFAM" id="SSF82784">
    <property type="entry name" value="OsmC-like"/>
    <property type="match status" value="1"/>
</dbReference>
<reference evidence="1" key="1">
    <citation type="journal article" date="2020" name="mSystems">
        <title>Genome- and Community-Level Interaction Insights into Carbon Utilization and Element Cycling Functions of Hydrothermarchaeota in Hydrothermal Sediment.</title>
        <authorList>
            <person name="Zhou Z."/>
            <person name="Liu Y."/>
            <person name="Xu W."/>
            <person name="Pan J."/>
            <person name="Luo Z.H."/>
            <person name="Li M."/>
        </authorList>
    </citation>
    <scope>NUCLEOTIDE SEQUENCE [LARGE SCALE GENOMIC DNA]</scope>
    <source>
        <strain evidence="1">SpSt-573</strain>
    </source>
</reference>
<evidence type="ECO:0000313" key="1">
    <source>
        <dbReference type="EMBL" id="HGS21067.1"/>
    </source>
</evidence>
<accession>A0A7C4PID5</accession>
<dbReference type="EMBL" id="DSYK01000218">
    <property type="protein sequence ID" value="HGS21067.1"/>
    <property type="molecule type" value="Genomic_DNA"/>
</dbReference>
<dbReference type="InterPro" id="IPR052924">
    <property type="entry name" value="OsmC/Ohr_hydroprdx_reductase"/>
</dbReference>
<dbReference type="Pfam" id="PF02566">
    <property type="entry name" value="OsmC"/>
    <property type="match status" value="1"/>
</dbReference>
<name>A0A7C4PID5_9CHLR</name>
<organism evidence="1">
    <name type="scientific">Anaerolinea thermolimosa</name>
    <dbReference type="NCBI Taxonomy" id="229919"/>
    <lineage>
        <taxon>Bacteria</taxon>
        <taxon>Bacillati</taxon>
        <taxon>Chloroflexota</taxon>
        <taxon>Anaerolineae</taxon>
        <taxon>Anaerolineales</taxon>
        <taxon>Anaerolineaceae</taxon>
        <taxon>Anaerolinea</taxon>
    </lineage>
</organism>
<sequence length="130" mass="14529">MKLTTKETTMFKKFLWVTDFSTAAQDTGPSPVQVLLMSLAGCRNITGHEVAKQRGLQLNGIEIKIEGLMKPCSFEERAGFQQIQAIVDVDMPGATQEEIDAWLEETENRCPVTYNVLVDTTFTVTGKRRS</sequence>
<dbReference type="InterPro" id="IPR003718">
    <property type="entry name" value="OsmC/Ohr_fam"/>
</dbReference>
<dbReference type="PANTHER" id="PTHR35368">
    <property type="entry name" value="HYDROPEROXIDE REDUCTASE"/>
    <property type="match status" value="1"/>
</dbReference>